<evidence type="ECO:0000259" key="9">
    <source>
        <dbReference type="Pfam" id="PF13098"/>
    </source>
</evidence>
<evidence type="ECO:0000256" key="1">
    <source>
        <dbReference type="ARBA" id="ARBA00004418"/>
    </source>
</evidence>
<keyword evidence="5" id="KW-1015">Disulfide bond</keyword>
<evidence type="ECO:0000259" key="8">
    <source>
        <dbReference type="Pfam" id="PF10411"/>
    </source>
</evidence>
<dbReference type="InterPro" id="IPR009094">
    <property type="entry name" value="DiS-bond_isomerase_DsbC/G_N_sf"/>
</dbReference>
<feature type="signal peptide" evidence="7">
    <location>
        <begin position="1"/>
        <end position="21"/>
    </location>
</feature>
<dbReference type="PANTHER" id="PTHR35272:SF3">
    <property type="entry name" value="THIOL:DISULFIDE INTERCHANGE PROTEIN DSBC"/>
    <property type="match status" value="1"/>
</dbReference>
<proteinExistence type="inferred from homology"/>
<feature type="chain" id="PRO_5029034841" description="Thiol:disulfide interchange protein" evidence="7">
    <location>
        <begin position="22"/>
        <end position="238"/>
    </location>
</feature>
<evidence type="ECO:0000256" key="4">
    <source>
        <dbReference type="ARBA" id="ARBA00022764"/>
    </source>
</evidence>
<dbReference type="PANTHER" id="PTHR35272">
    <property type="entry name" value="THIOL:DISULFIDE INTERCHANGE PROTEIN DSBC-RELATED"/>
    <property type="match status" value="1"/>
</dbReference>
<feature type="domain" description="Thioredoxin-like fold" evidence="9">
    <location>
        <begin position="110"/>
        <end position="231"/>
    </location>
</feature>
<keyword evidence="4 7" id="KW-0574">Periplasm</keyword>
<dbReference type="Gene3D" id="3.10.450.70">
    <property type="entry name" value="Disulphide bond isomerase, DsbC/G, N-terminal"/>
    <property type="match status" value="1"/>
</dbReference>
<dbReference type="Gene3D" id="3.40.30.10">
    <property type="entry name" value="Glutaredoxin"/>
    <property type="match status" value="1"/>
</dbReference>
<dbReference type="InterPro" id="IPR017937">
    <property type="entry name" value="Thioredoxin_CS"/>
</dbReference>
<dbReference type="AlphaFoldDB" id="A0A7G9RM32"/>
<keyword evidence="6 7" id="KW-0676">Redox-active center</keyword>
<dbReference type="PROSITE" id="PS00194">
    <property type="entry name" value="THIOREDOXIN_1"/>
    <property type="match status" value="1"/>
</dbReference>
<evidence type="ECO:0000256" key="6">
    <source>
        <dbReference type="ARBA" id="ARBA00023284"/>
    </source>
</evidence>
<accession>A0A7G9RM32</accession>
<comment type="function">
    <text evidence="7">Required for disulfide bond formation in some periplasmic proteins. Acts by transferring its disulfide bond to other proteins and is reduced in the process.</text>
</comment>
<comment type="similarity">
    <text evidence="2 7">Belongs to the thioredoxin family. DsbC subfamily.</text>
</comment>
<dbReference type="InterPro" id="IPR051470">
    <property type="entry name" value="Thiol:disulfide_interchange"/>
</dbReference>
<dbReference type="EMBL" id="CP060714">
    <property type="protein sequence ID" value="QNN56657.1"/>
    <property type="molecule type" value="Genomic_DNA"/>
</dbReference>
<comment type="subcellular location">
    <subcellularLocation>
        <location evidence="1 7">Periplasm</location>
    </subcellularLocation>
</comment>
<protein>
    <recommendedName>
        <fullName evidence="7">Thiol:disulfide interchange protein</fullName>
    </recommendedName>
</protein>
<name>A0A7G9RM32_9BURK</name>
<dbReference type="Pfam" id="PF10411">
    <property type="entry name" value="DsbC_N"/>
    <property type="match status" value="1"/>
</dbReference>
<evidence type="ECO:0000313" key="10">
    <source>
        <dbReference type="EMBL" id="QNN56657.1"/>
    </source>
</evidence>
<dbReference type="RefSeq" id="WP_187596923.1">
    <property type="nucleotide sequence ID" value="NZ_CP060714.1"/>
</dbReference>
<dbReference type="CDD" id="cd03020">
    <property type="entry name" value="DsbA_DsbC_DsbG"/>
    <property type="match status" value="1"/>
</dbReference>
<evidence type="ECO:0000256" key="2">
    <source>
        <dbReference type="ARBA" id="ARBA00009813"/>
    </source>
</evidence>
<sequence>MKLVTTLLAGAALLTGVGAFAQEAAIRKSLAERIPQLQNIDEVVATPMKGLYEVRVGTDVFYTDATGSYLIQGELIDTKARRNLTEDRINKLTAIDFNALPTADAFTIVRGNGKRKIAVFEDPNCGYCKRFEKDLQNIDNVTVYLYLYPILSPDSAEKSRNIWCSKDRAKEWEDHMLRDKVTPSASCDTAAIQRNLALGRKHKITGTPTIIFQDGTRVPGAISSQEVEKRLNAITASK</sequence>
<dbReference type="InterPro" id="IPR036249">
    <property type="entry name" value="Thioredoxin-like_sf"/>
</dbReference>
<evidence type="ECO:0000256" key="5">
    <source>
        <dbReference type="ARBA" id="ARBA00023157"/>
    </source>
</evidence>
<reference evidence="10 11" key="1">
    <citation type="submission" date="2020-08" db="EMBL/GenBank/DDBJ databases">
        <title>Genome sequence of Diaphorobacter ruginosibacter DSM 27467T.</title>
        <authorList>
            <person name="Hyun D.-W."/>
            <person name="Bae J.-W."/>
        </authorList>
    </citation>
    <scope>NUCLEOTIDE SEQUENCE [LARGE SCALE GENOMIC DNA]</scope>
    <source>
        <strain evidence="10 11">DSM 27467</strain>
    </source>
</reference>
<dbReference type="KEGG" id="drg:H9K76_19365"/>
<dbReference type="InterPro" id="IPR033954">
    <property type="entry name" value="DiS-bond_Isoase_DsbC/G"/>
</dbReference>
<keyword evidence="3 7" id="KW-0732">Signal</keyword>
<evidence type="ECO:0000256" key="3">
    <source>
        <dbReference type="ARBA" id="ARBA00022729"/>
    </source>
</evidence>
<dbReference type="InterPro" id="IPR012336">
    <property type="entry name" value="Thioredoxin-like_fold"/>
</dbReference>
<organism evidence="10 11">
    <name type="scientific">Diaphorobacter ruginosibacter</name>
    <dbReference type="NCBI Taxonomy" id="1715720"/>
    <lineage>
        <taxon>Bacteria</taxon>
        <taxon>Pseudomonadati</taxon>
        <taxon>Pseudomonadota</taxon>
        <taxon>Betaproteobacteria</taxon>
        <taxon>Burkholderiales</taxon>
        <taxon>Comamonadaceae</taxon>
        <taxon>Diaphorobacter</taxon>
    </lineage>
</organism>
<evidence type="ECO:0000313" key="11">
    <source>
        <dbReference type="Proteomes" id="UP000515811"/>
    </source>
</evidence>
<keyword evidence="11" id="KW-1185">Reference proteome</keyword>
<dbReference type="InterPro" id="IPR018950">
    <property type="entry name" value="DiS-bond_isomerase_DsbC/G_N"/>
</dbReference>
<dbReference type="Pfam" id="PF13098">
    <property type="entry name" value="Thioredoxin_2"/>
    <property type="match status" value="1"/>
</dbReference>
<gene>
    <name evidence="10" type="ORF">H9K76_19365</name>
</gene>
<feature type="domain" description="Disulphide bond isomerase DsbC/G N-terminal" evidence="8">
    <location>
        <begin position="19"/>
        <end position="86"/>
    </location>
</feature>
<evidence type="ECO:0000256" key="7">
    <source>
        <dbReference type="RuleBase" id="RU364038"/>
    </source>
</evidence>
<dbReference type="GO" id="GO:0042597">
    <property type="term" value="C:periplasmic space"/>
    <property type="evidence" value="ECO:0007669"/>
    <property type="project" value="UniProtKB-SubCell"/>
</dbReference>
<dbReference type="SUPFAM" id="SSF52833">
    <property type="entry name" value="Thioredoxin-like"/>
    <property type="match status" value="1"/>
</dbReference>
<dbReference type="SUPFAM" id="SSF54423">
    <property type="entry name" value="DsbC/DsbG N-terminal domain-like"/>
    <property type="match status" value="1"/>
</dbReference>
<dbReference type="Proteomes" id="UP000515811">
    <property type="component" value="Chromosome"/>
</dbReference>